<dbReference type="InterPro" id="IPR020904">
    <property type="entry name" value="Sc_DH/Rdtase_CS"/>
</dbReference>
<dbReference type="PANTHER" id="PTHR43975">
    <property type="entry name" value="ZGC:101858"/>
    <property type="match status" value="1"/>
</dbReference>
<keyword evidence="3" id="KW-1185">Reference proteome</keyword>
<name>A0A437H2F0_9SPHN</name>
<dbReference type="SUPFAM" id="SSF51735">
    <property type="entry name" value="NAD(P)-binding Rossmann-fold domains"/>
    <property type="match status" value="1"/>
</dbReference>
<dbReference type="EMBL" id="RXOL01000001">
    <property type="protein sequence ID" value="RVQ69643.1"/>
    <property type="molecule type" value="Genomic_DNA"/>
</dbReference>
<gene>
    <name evidence="2" type="ORF">EKN06_05645</name>
</gene>
<dbReference type="Pfam" id="PF13561">
    <property type="entry name" value="adh_short_C2"/>
    <property type="match status" value="1"/>
</dbReference>
<sequence>MGSIRCAERNSSTGYQAGAAFARRHFLRVVRTMTATGSEKVALVTGAGSGGDRVDGIGEATCLKLATKGYVIGVLDVSEEAGNRTSDRIRDIGGQAKVLVADLADKRQCQAAVAEMHGAFGRIDGLVNNLGVGFGTVVTEFVEEDFDRAFALNCKSAIYMAQAVLPHMRPGSAIVNVSTTAVAYPTRSFAYSSTKAAMEALTDHIAMQFGPEGIRCNTVRPGEVWTAMVDRNCPNEAAARRLRDERARRCTLPWSGDAGDVADAIAFLISQDARWITGQLLTIDGGARLIRPDPEWKSHHSYWKARR</sequence>
<dbReference type="PANTHER" id="PTHR43975:SF2">
    <property type="entry name" value="EG:BACR7A4.14 PROTEIN-RELATED"/>
    <property type="match status" value="1"/>
</dbReference>
<dbReference type="Proteomes" id="UP000283003">
    <property type="component" value="Unassembled WGS sequence"/>
</dbReference>
<protein>
    <submittedName>
        <fullName evidence="2">SDR family oxidoreductase</fullName>
    </submittedName>
</protein>
<comment type="similarity">
    <text evidence="1">Belongs to the short-chain dehydrogenases/reductases (SDR) family.</text>
</comment>
<evidence type="ECO:0000256" key="1">
    <source>
        <dbReference type="ARBA" id="ARBA00006484"/>
    </source>
</evidence>
<proteinExistence type="inferred from homology"/>
<dbReference type="PRINTS" id="PR00081">
    <property type="entry name" value="GDHRDH"/>
</dbReference>
<dbReference type="Gene3D" id="3.40.50.720">
    <property type="entry name" value="NAD(P)-binding Rossmann-like Domain"/>
    <property type="match status" value="1"/>
</dbReference>
<dbReference type="PROSITE" id="PS00061">
    <property type="entry name" value="ADH_SHORT"/>
    <property type="match status" value="1"/>
</dbReference>
<evidence type="ECO:0000313" key="3">
    <source>
        <dbReference type="Proteomes" id="UP000283003"/>
    </source>
</evidence>
<dbReference type="OrthoDB" id="9789398at2"/>
<comment type="caution">
    <text evidence="2">The sequence shown here is derived from an EMBL/GenBank/DDBJ whole genome shotgun (WGS) entry which is preliminary data.</text>
</comment>
<accession>A0A437H2F0</accession>
<dbReference type="CDD" id="cd05233">
    <property type="entry name" value="SDR_c"/>
    <property type="match status" value="1"/>
</dbReference>
<dbReference type="InterPro" id="IPR036291">
    <property type="entry name" value="NAD(P)-bd_dom_sf"/>
</dbReference>
<dbReference type="AlphaFoldDB" id="A0A437H2F0"/>
<dbReference type="PRINTS" id="PR00080">
    <property type="entry name" value="SDRFAMILY"/>
</dbReference>
<evidence type="ECO:0000313" key="2">
    <source>
        <dbReference type="EMBL" id="RVQ69643.1"/>
    </source>
</evidence>
<reference evidence="2 3" key="1">
    <citation type="submission" date="2018-12" db="EMBL/GenBank/DDBJ databases">
        <title>Croceicoccus ponticola sp. nov., a lipolytic bacterium isolated from seawater.</title>
        <authorList>
            <person name="Yoon J.-H."/>
        </authorList>
    </citation>
    <scope>NUCLEOTIDE SEQUENCE [LARGE SCALE GENOMIC DNA]</scope>
    <source>
        <strain evidence="2 3">GM-16</strain>
    </source>
</reference>
<dbReference type="InterPro" id="IPR002347">
    <property type="entry name" value="SDR_fam"/>
</dbReference>
<dbReference type="FunFam" id="3.40.50.720:FF:000084">
    <property type="entry name" value="Short-chain dehydrogenase reductase"/>
    <property type="match status" value="1"/>
</dbReference>
<organism evidence="2 3">
    <name type="scientific">Croceicoccus ponticola</name>
    <dbReference type="NCBI Taxonomy" id="2217664"/>
    <lineage>
        <taxon>Bacteria</taxon>
        <taxon>Pseudomonadati</taxon>
        <taxon>Pseudomonadota</taxon>
        <taxon>Alphaproteobacteria</taxon>
        <taxon>Sphingomonadales</taxon>
        <taxon>Erythrobacteraceae</taxon>
        <taxon>Croceicoccus</taxon>
    </lineage>
</organism>